<proteinExistence type="predicted"/>
<dbReference type="AlphaFoldDB" id="A0A3D9KJV7"/>
<dbReference type="RefSeq" id="WP_116059679.1">
    <property type="nucleotide sequence ID" value="NZ_QRDZ01000003.1"/>
</dbReference>
<reference evidence="2 3" key="1">
    <citation type="submission" date="2018-07" db="EMBL/GenBank/DDBJ databases">
        <title>Genomic Encyclopedia of Type Strains, Phase III (KMG-III): the genomes of soil and plant-associated and newly described type strains.</title>
        <authorList>
            <person name="Whitman W."/>
        </authorList>
    </citation>
    <scope>NUCLEOTIDE SEQUENCE [LARGE SCALE GENOMIC DNA]</scope>
    <source>
        <strain evidence="2 3">CECT 7287</strain>
    </source>
</reference>
<dbReference type="EMBL" id="QRDZ01000003">
    <property type="protein sequence ID" value="RED86570.1"/>
    <property type="molecule type" value="Genomic_DNA"/>
</dbReference>
<dbReference type="PROSITE" id="PS51186">
    <property type="entry name" value="GNAT"/>
    <property type="match status" value="1"/>
</dbReference>
<dbReference type="Gene3D" id="3.40.630.30">
    <property type="match status" value="1"/>
</dbReference>
<dbReference type="SUPFAM" id="SSF55729">
    <property type="entry name" value="Acyl-CoA N-acyltransferases (Nat)"/>
    <property type="match status" value="1"/>
</dbReference>
<feature type="domain" description="N-acetyltransferase" evidence="1">
    <location>
        <begin position="1"/>
        <end position="138"/>
    </location>
</feature>
<evidence type="ECO:0000259" key="1">
    <source>
        <dbReference type="PROSITE" id="PS51186"/>
    </source>
</evidence>
<protein>
    <submittedName>
        <fullName evidence="2">Acetyltransferase (GNAT) family protein</fullName>
    </submittedName>
</protein>
<keyword evidence="2" id="KW-0808">Transferase</keyword>
<keyword evidence="3" id="KW-1185">Reference proteome</keyword>
<comment type="caution">
    <text evidence="2">The sequence shown here is derived from an EMBL/GenBank/DDBJ whole genome shotgun (WGS) entry which is preliminary data.</text>
</comment>
<dbReference type="InterPro" id="IPR000182">
    <property type="entry name" value="GNAT_dom"/>
</dbReference>
<dbReference type="OrthoDB" id="9787920at2"/>
<dbReference type="Pfam" id="PF00583">
    <property type="entry name" value="Acetyltransf_1"/>
    <property type="match status" value="1"/>
</dbReference>
<sequence length="138" mass="15978">MADALKLIRGTGDEALRVRNKLIEFNSRHVPNGTYEELNLVLKNDNDEVVAGLNGVMRWNWLDIEILWVSDDARGQGLGRTLLEEAERFARVKECTFIKLNTFSFQAPEFYKKFGYEVIAIIDNAPTGYKHYFYKKDL</sequence>
<dbReference type="InterPro" id="IPR016181">
    <property type="entry name" value="Acyl_CoA_acyltransferase"/>
</dbReference>
<dbReference type="Proteomes" id="UP000256977">
    <property type="component" value="Unassembled WGS sequence"/>
</dbReference>
<evidence type="ECO:0000313" key="3">
    <source>
        <dbReference type="Proteomes" id="UP000256977"/>
    </source>
</evidence>
<accession>A0A3D9KJV7</accession>
<name>A0A3D9KJV7_9BACL</name>
<evidence type="ECO:0000313" key="2">
    <source>
        <dbReference type="EMBL" id="RED86570.1"/>
    </source>
</evidence>
<organism evidence="2 3">
    <name type="scientific">Cohnella phaseoli</name>
    <dbReference type="NCBI Taxonomy" id="456490"/>
    <lineage>
        <taxon>Bacteria</taxon>
        <taxon>Bacillati</taxon>
        <taxon>Bacillota</taxon>
        <taxon>Bacilli</taxon>
        <taxon>Bacillales</taxon>
        <taxon>Paenibacillaceae</taxon>
        <taxon>Cohnella</taxon>
    </lineage>
</organism>
<dbReference type="CDD" id="cd04301">
    <property type="entry name" value="NAT_SF"/>
    <property type="match status" value="1"/>
</dbReference>
<gene>
    <name evidence="2" type="ORF">DFP98_103425</name>
</gene>
<dbReference type="GO" id="GO:0016747">
    <property type="term" value="F:acyltransferase activity, transferring groups other than amino-acyl groups"/>
    <property type="evidence" value="ECO:0007669"/>
    <property type="project" value="InterPro"/>
</dbReference>